<dbReference type="InterPro" id="IPR001627">
    <property type="entry name" value="Semap_dom"/>
</dbReference>
<feature type="domain" description="Sema" evidence="4">
    <location>
        <begin position="33"/>
        <end position="479"/>
    </location>
</feature>
<dbReference type="PANTHER" id="PTHR11036:SF90">
    <property type="entry name" value="SEMAPHORIN 2B, ISOFORM D-RELATED"/>
    <property type="match status" value="1"/>
</dbReference>
<dbReference type="EMBL" id="JAEAOA010000895">
    <property type="protein sequence ID" value="KAK3587999.1"/>
    <property type="molecule type" value="Genomic_DNA"/>
</dbReference>
<dbReference type="InterPro" id="IPR015943">
    <property type="entry name" value="WD40/YVTN_repeat-like_dom_sf"/>
</dbReference>
<dbReference type="InterPro" id="IPR036352">
    <property type="entry name" value="Semap_dom_sf"/>
</dbReference>
<keyword evidence="3" id="KW-0732">Signal</keyword>
<dbReference type="GO" id="GO:0005886">
    <property type="term" value="C:plasma membrane"/>
    <property type="evidence" value="ECO:0007669"/>
    <property type="project" value="TreeGrafter"/>
</dbReference>
<reference evidence="5" key="1">
    <citation type="journal article" date="2021" name="Genome Biol. Evol.">
        <title>A High-Quality Reference Genome for a Parasitic Bivalve with Doubly Uniparental Inheritance (Bivalvia: Unionida).</title>
        <authorList>
            <person name="Smith C.H."/>
        </authorList>
    </citation>
    <scope>NUCLEOTIDE SEQUENCE</scope>
    <source>
        <strain evidence="5">CHS0354</strain>
    </source>
</reference>
<dbReference type="Gene3D" id="2.130.10.10">
    <property type="entry name" value="YVTN repeat-like/Quinoprotein amine dehydrogenase"/>
    <property type="match status" value="1"/>
</dbReference>
<sequence length="644" mass="74581">MTYQSEMDVFLFFVVFVYAMASLEVREGNTFNREDLKITEILHRENKSDKQYFRILKLNADDNYLYVGAKNQMIRLNLNDIHDKPSVLHLVPSEADVNECVKQGKKREPDCQNHIRVVELVGKNDLLVCGTGAYNPKQYRVKATSLTLYNDTKNTSEGKGICPYDPFDSVVSLLSEESNDNMNRMIYTGVYDDFLKNDPYIFRQPLFFSTDAQNVPKIKTGVESDWLNKPHFVGGSDAGEEILFFFREEGKYCLRKERQIFSRVAKVCKSDPGYYDMYWMSYQKTRIFCRMPGDHEDFYHIQDISEVNGVFYALFTKIFEEVKASVICSFTKNVILRSFLGKYQASCSNNGREGSSIETDSRSRSCDVFRNNNQSFDNMYKKENFLMEQELRGSDVFYAKDVTYTYIEVILNRSGQNDTTIFAVTNDGHIHEILVQFPITNSVSRIYNIFNGKEEVRSINLFREQLYISSDYSVIQVNIQCAKYGKREDCMRDPNCTWCANIGCKLSDQTSFLDGNTDECSEENAIWLKKIDIKTDLGSTSFLEINQTLPNSEVQWYFKNKSVDQKNPNIVLTKENNLIIRSTGYENEGNYTAVEIMGKNSYISEVYLGVIDNSPLMQWEKAFKEWSTRFENVKKCSAKCKMQC</sequence>
<organism evidence="5 6">
    <name type="scientific">Potamilus streckersoni</name>
    <dbReference type="NCBI Taxonomy" id="2493646"/>
    <lineage>
        <taxon>Eukaryota</taxon>
        <taxon>Metazoa</taxon>
        <taxon>Spiralia</taxon>
        <taxon>Lophotrochozoa</taxon>
        <taxon>Mollusca</taxon>
        <taxon>Bivalvia</taxon>
        <taxon>Autobranchia</taxon>
        <taxon>Heteroconchia</taxon>
        <taxon>Palaeoheterodonta</taxon>
        <taxon>Unionida</taxon>
        <taxon>Unionoidea</taxon>
        <taxon>Unionidae</taxon>
        <taxon>Ambleminae</taxon>
        <taxon>Lampsilini</taxon>
        <taxon>Potamilus</taxon>
    </lineage>
</organism>
<feature type="chain" id="PRO_5042264602" description="Sema domain-containing protein" evidence="3">
    <location>
        <begin position="22"/>
        <end position="644"/>
    </location>
</feature>
<dbReference type="PROSITE" id="PS51004">
    <property type="entry name" value="SEMA"/>
    <property type="match status" value="1"/>
</dbReference>
<dbReference type="GO" id="GO:0007411">
    <property type="term" value="P:axon guidance"/>
    <property type="evidence" value="ECO:0007669"/>
    <property type="project" value="TreeGrafter"/>
</dbReference>
<accession>A0AAE0VRZ0</accession>
<keyword evidence="6" id="KW-1185">Reference proteome</keyword>
<comment type="caution">
    <text evidence="2">Lacks conserved residue(s) required for the propagation of feature annotation.</text>
</comment>
<dbReference type="InterPro" id="IPR027231">
    <property type="entry name" value="Semaphorin"/>
</dbReference>
<proteinExistence type="inferred from homology"/>
<evidence type="ECO:0000256" key="3">
    <source>
        <dbReference type="SAM" id="SignalP"/>
    </source>
</evidence>
<protein>
    <recommendedName>
        <fullName evidence="4">Sema domain-containing protein</fullName>
    </recommendedName>
</protein>
<dbReference type="Gene3D" id="2.60.40.10">
    <property type="entry name" value="Immunoglobulins"/>
    <property type="match status" value="1"/>
</dbReference>
<reference evidence="5" key="2">
    <citation type="journal article" date="2021" name="Genome Biol. Evol.">
        <title>Developing a high-quality reference genome for a parasitic bivalve with doubly uniparental inheritance (Bivalvia: Unionida).</title>
        <authorList>
            <person name="Smith C.H."/>
        </authorList>
    </citation>
    <scope>NUCLEOTIDE SEQUENCE</scope>
    <source>
        <strain evidence="5">CHS0354</strain>
        <tissue evidence="5">Mantle</tissue>
    </source>
</reference>
<evidence type="ECO:0000313" key="5">
    <source>
        <dbReference type="EMBL" id="KAK3587999.1"/>
    </source>
</evidence>
<name>A0AAE0VRZ0_9BIVA</name>
<comment type="similarity">
    <text evidence="1">Belongs to the semaphorin family.</text>
</comment>
<dbReference type="GO" id="GO:0071526">
    <property type="term" value="P:semaphorin-plexin signaling pathway"/>
    <property type="evidence" value="ECO:0007669"/>
    <property type="project" value="TreeGrafter"/>
</dbReference>
<comment type="caution">
    <text evidence="5">The sequence shown here is derived from an EMBL/GenBank/DDBJ whole genome shotgun (WGS) entry which is preliminary data.</text>
</comment>
<dbReference type="Proteomes" id="UP001195483">
    <property type="component" value="Unassembled WGS sequence"/>
</dbReference>
<dbReference type="SMART" id="SM00630">
    <property type="entry name" value="Sema"/>
    <property type="match status" value="1"/>
</dbReference>
<dbReference type="GO" id="GO:0030335">
    <property type="term" value="P:positive regulation of cell migration"/>
    <property type="evidence" value="ECO:0007669"/>
    <property type="project" value="TreeGrafter"/>
</dbReference>
<dbReference type="PANTHER" id="PTHR11036">
    <property type="entry name" value="SEMAPHORIN"/>
    <property type="match status" value="1"/>
</dbReference>
<evidence type="ECO:0000256" key="1">
    <source>
        <dbReference type="ARBA" id="ARBA00009492"/>
    </source>
</evidence>
<dbReference type="GO" id="GO:0030215">
    <property type="term" value="F:semaphorin receptor binding"/>
    <property type="evidence" value="ECO:0007669"/>
    <property type="project" value="InterPro"/>
</dbReference>
<dbReference type="AlphaFoldDB" id="A0AAE0VRZ0"/>
<gene>
    <name evidence="5" type="ORF">CHS0354_014521</name>
</gene>
<dbReference type="InterPro" id="IPR036179">
    <property type="entry name" value="Ig-like_dom_sf"/>
</dbReference>
<evidence type="ECO:0000256" key="2">
    <source>
        <dbReference type="PROSITE-ProRule" id="PRU00352"/>
    </source>
</evidence>
<dbReference type="SUPFAM" id="SSF101912">
    <property type="entry name" value="Sema domain"/>
    <property type="match status" value="1"/>
</dbReference>
<feature type="signal peptide" evidence="3">
    <location>
        <begin position="1"/>
        <end position="21"/>
    </location>
</feature>
<reference evidence="5" key="3">
    <citation type="submission" date="2023-05" db="EMBL/GenBank/DDBJ databases">
        <authorList>
            <person name="Smith C.H."/>
        </authorList>
    </citation>
    <scope>NUCLEOTIDE SEQUENCE</scope>
    <source>
        <strain evidence="5">CHS0354</strain>
        <tissue evidence="5">Mantle</tissue>
    </source>
</reference>
<evidence type="ECO:0000259" key="4">
    <source>
        <dbReference type="PROSITE" id="PS51004"/>
    </source>
</evidence>
<dbReference type="InterPro" id="IPR013783">
    <property type="entry name" value="Ig-like_fold"/>
</dbReference>
<evidence type="ECO:0000313" key="6">
    <source>
        <dbReference type="Proteomes" id="UP001195483"/>
    </source>
</evidence>
<dbReference type="Pfam" id="PF01403">
    <property type="entry name" value="Sema"/>
    <property type="match status" value="1"/>
</dbReference>
<dbReference type="GO" id="GO:0045499">
    <property type="term" value="F:chemorepellent activity"/>
    <property type="evidence" value="ECO:0007669"/>
    <property type="project" value="TreeGrafter"/>
</dbReference>
<dbReference type="SUPFAM" id="SSF48726">
    <property type="entry name" value="Immunoglobulin"/>
    <property type="match status" value="1"/>
</dbReference>